<organism evidence="1 2">
    <name type="scientific">Pedobacter rhodius</name>
    <dbReference type="NCBI Taxonomy" id="3004098"/>
    <lineage>
        <taxon>Bacteria</taxon>
        <taxon>Pseudomonadati</taxon>
        <taxon>Bacteroidota</taxon>
        <taxon>Sphingobacteriia</taxon>
        <taxon>Sphingobacteriales</taxon>
        <taxon>Sphingobacteriaceae</taxon>
        <taxon>Pedobacter</taxon>
    </lineage>
</organism>
<name>A0ABT4KZF8_9SPHI</name>
<comment type="caution">
    <text evidence="1">The sequence shown here is derived from an EMBL/GenBank/DDBJ whole genome shotgun (WGS) entry which is preliminary data.</text>
</comment>
<dbReference type="Proteomes" id="UP001144341">
    <property type="component" value="Unassembled WGS sequence"/>
</dbReference>
<sequence length="439" mass="50413">MILLSLLIFFAGTFKYRQYRANQVSIPKNTNSIIKVGIDDIYKSLVGNMISNPGFYFKSDLKKDAKSKFDGLEHGLKIPASIYLYTIQNQPKTALFSRLEIKNLNTFENFLRNVLQFKIEKKSEGLNCAKSKPGNIAIYYNSKHAAFVVSNESADFELILTDILNQKNFIELNKSNFNAVKKSTDHLAMSDGEHFAVLNFDNGKINFNDEFFSKIIIPAEKPLYRQISNQSAISFWLNADFRAMPKRTLKLKNLSLERDSLIRYYKGYADFEWINTVQQTDSVITYDYNDDFEKVEKVALQKREIPNIVVNVSADARGLKNYLNRKNIINLDSNVINKSVFPLYNVFVGGDDKQLILSTGKYHKFDTTKVATRDFFSLNVNFERLNKQITLPILTRYFSSLTFLEIKGKAIGNGKISMNGKLEMKNKDINSLYQLFKGL</sequence>
<protein>
    <submittedName>
        <fullName evidence="1">Uncharacterized protein</fullName>
    </submittedName>
</protein>
<evidence type="ECO:0000313" key="1">
    <source>
        <dbReference type="EMBL" id="MCZ4223592.1"/>
    </source>
</evidence>
<accession>A0ABT4KZF8</accession>
<evidence type="ECO:0000313" key="2">
    <source>
        <dbReference type="Proteomes" id="UP001144341"/>
    </source>
</evidence>
<dbReference type="RefSeq" id="WP_269415377.1">
    <property type="nucleotide sequence ID" value="NZ_JAPWGL010000002.1"/>
</dbReference>
<gene>
    <name evidence="1" type="ORF">O0931_09810</name>
</gene>
<proteinExistence type="predicted"/>
<dbReference type="EMBL" id="JAPWGL010000002">
    <property type="protein sequence ID" value="MCZ4223592.1"/>
    <property type="molecule type" value="Genomic_DNA"/>
</dbReference>
<keyword evidence="2" id="KW-1185">Reference proteome</keyword>
<reference evidence="1" key="1">
    <citation type="submission" date="2022-12" db="EMBL/GenBank/DDBJ databases">
        <title>Genome sequence of SJ11.</title>
        <authorList>
            <person name="Woo H."/>
        </authorList>
    </citation>
    <scope>NUCLEOTIDE SEQUENCE</scope>
    <source>
        <strain evidence="1">SJ11</strain>
    </source>
</reference>